<dbReference type="EMBL" id="JAGPUO010000012">
    <property type="protein sequence ID" value="KAG5659084.1"/>
    <property type="molecule type" value="Genomic_DNA"/>
</dbReference>
<dbReference type="PANTHER" id="PTHR35391">
    <property type="entry name" value="C2H2-TYPE DOMAIN-CONTAINING PROTEIN-RELATED"/>
    <property type="match status" value="1"/>
</dbReference>
<protein>
    <submittedName>
        <fullName evidence="2">Uncharacterized protein</fullName>
    </submittedName>
</protein>
<dbReference type="Proteomes" id="UP000782241">
    <property type="component" value="Unassembled WGS sequence"/>
</dbReference>
<organism evidence="2 3">
    <name type="scientific">Fusarium avenaceum</name>
    <dbReference type="NCBI Taxonomy" id="40199"/>
    <lineage>
        <taxon>Eukaryota</taxon>
        <taxon>Fungi</taxon>
        <taxon>Dikarya</taxon>
        <taxon>Ascomycota</taxon>
        <taxon>Pezizomycotina</taxon>
        <taxon>Sordariomycetes</taxon>
        <taxon>Hypocreomycetidae</taxon>
        <taxon>Hypocreales</taxon>
        <taxon>Nectriaceae</taxon>
        <taxon>Fusarium</taxon>
        <taxon>Fusarium tricinctum species complex</taxon>
    </lineage>
</organism>
<gene>
    <name evidence="2" type="ORF">KAF25_000286</name>
</gene>
<dbReference type="PANTHER" id="PTHR35391:SF5">
    <property type="entry name" value="DUF6590 DOMAIN-CONTAINING PROTEIN"/>
    <property type="match status" value="1"/>
</dbReference>
<feature type="region of interest" description="Disordered" evidence="1">
    <location>
        <begin position="93"/>
        <end position="150"/>
    </location>
</feature>
<reference evidence="2" key="1">
    <citation type="submission" date="2021-04" db="EMBL/GenBank/DDBJ databases">
        <title>Draft genome of Fusarium avenaceum strain F156N33, isolated from an atmospheric sample in Virginia.</title>
        <authorList>
            <person name="Yang S."/>
            <person name="Vinatzer B.A."/>
            <person name="Coleman J."/>
        </authorList>
    </citation>
    <scope>NUCLEOTIDE SEQUENCE</scope>
    <source>
        <strain evidence="2">F156N33</strain>
    </source>
</reference>
<keyword evidence="3" id="KW-1185">Reference proteome</keyword>
<feature type="compositionally biased region" description="Low complexity" evidence="1">
    <location>
        <begin position="97"/>
        <end position="117"/>
    </location>
</feature>
<evidence type="ECO:0000313" key="2">
    <source>
        <dbReference type="EMBL" id="KAG5659084.1"/>
    </source>
</evidence>
<sequence length="368" mass="40946">MHESIAQIAEQCSQSLQKCTAVSILMELEWAENRLAEFKLWAGGVGAFASDRASLDARLAVEWETKSLVTSILILLRACIKRCWSNATEELNDGRVSPNEYESPPSSASSQTSCEPEGSSKPTPRAFSPWSDSSTTDSESRHDTDQETPELSNLEAAKAEVEQIIDHLIRLGVAIRKSGTSSRSQKADRYFKDSDHQDFLRYLTVIVLGRGTEDGREQFEIDPKSLSPVQERLVMANLRRRNRFLYAQRHARKLESHTYYTTKNQFGYPVYDNPVLIDQTASVEHEQPLTTREEQLLPETLVSPPIPVATTATSASKVGSNITSPRSQPKWCILGLRLVSQGCDSSGVLAAVRPFQLCFAKVPNGRSI</sequence>
<evidence type="ECO:0000256" key="1">
    <source>
        <dbReference type="SAM" id="MobiDB-lite"/>
    </source>
</evidence>
<evidence type="ECO:0000313" key="3">
    <source>
        <dbReference type="Proteomes" id="UP000782241"/>
    </source>
</evidence>
<accession>A0A9P7KRB3</accession>
<name>A0A9P7KRB3_9HYPO</name>
<proteinExistence type="predicted"/>
<dbReference type="AlphaFoldDB" id="A0A9P7KRB3"/>
<comment type="caution">
    <text evidence="2">The sequence shown here is derived from an EMBL/GenBank/DDBJ whole genome shotgun (WGS) entry which is preliminary data.</text>
</comment>